<dbReference type="OrthoDB" id="5862225at2759"/>
<dbReference type="GO" id="GO:0006310">
    <property type="term" value="P:DNA recombination"/>
    <property type="evidence" value="ECO:0007669"/>
    <property type="project" value="UniProtKB-KW"/>
</dbReference>
<dbReference type="AlphaFoldDB" id="A0A0C2GVV0"/>
<dbReference type="PANTHER" id="PTHR10492:SF57">
    <property type="entry name" value="ATP-DEPENDENT DNA HELICASE"/>
    <property type="match status" value="1"/>
</dbReference>
<dbReference type="Pfam" id="PF21530">
    <property type="entry name" value="Pif1_2B_dom"/>
    <property type="match status" value="1"/>
</dbReference>
<proteinExistence type="inferred from homology"/>
<dbReference type="InterPro" id="IPR010285">
    <property type="entry name" value="DNA_helicase_pif1-like_DEAD"/>
</dbReference>
<dbReference type="InterPro" id="IPR027417">
    <property type="entry name" value="P-loop_NTPase"/>
</dbReference>
<feature type="domain" description="DNA helicase Pif1-like 2B" evidence="3">
    <location>
        <begin position="390"/>
        <end position="435"/>
    </location>
</feature>
<dbReference type="InterPro" id="IPR049163">
    <property type="entry name" value="Pif1-like_2B_dom"/>
</dbReference>
<name>A0A0C2GVV0_9BILA</name>
<feature type="domain" description="DNA helicase Pif1-like DEAD-box helicase" evidence="2">
    <location>
        <begin position="161"/>
        <end position="308"/>
    </location>
</feature>
<keyword evidence="1" id="KW-0067">ATP-binding</keyword>
<reference evidence="4 5" key="1">
    <citation type="submission" date="2013-12" db="EMBL/GenBank/DDBJ databases">
        <title>Draft genome of the parsitic nematode Ancylostoma duodenale.</title>
        <authorList>
            <person name="Mitreva M."/>
        </authorList>
    </citation>
    <scope>NUCLEOTIDE SEQUENCE [LARGE SCALE GENOMIC DNA]</scope>
    <source>
        <strain evidence="4 5">Zhejiang</strain>
    </source>
</reference>
<dbReference type="GO" id="GO:0006281">
    <property type="term" value="P:DNA repair"/>
    <property type="evidence" value="ECO:0007669"/>
    <property type="project" value="UniProtKB-KW"/>
</dbReference>
<dbReference type="SUPFAM" id="SSF52540">
    <property type="entry name" value="P-loop containing nucleoside triphosphate hydrolases"/>
    <property type="match status" value="1"/>
</dbReference>
<comment type="catalytic activity">
    <reaction evidence="1">
        <text>ATP + H2O = ADP + phosphate + H(+)</text>
        <dbReference type="Rhea" id="RHEA:13065"/>
        <dbReference type="ChEBI" id="CHEBI:15377"/>
        <dbReference type="ChEBI" id="CHEBI:15378"/>
        <dbReference type="ChEBI" id="CHEBI:30616"/>
        <dbReference type="ChEBI" id="CHEBI:43474"/>
        <dbReference type="ChEBI" id="CHEBI:456216"/>
        <dbReference type="EC" id="5.6.2.3"/>
    </reaction>
</comment>
<keyword evidence="1" id="KW-0227">DNA damage</keyword>
<comment type="cofactor">
    <cofactor evidence="1">
        <name>Mg(2+)</name>
        <dbReference type="ChEBI" id="CHEBI:18420"/>
    </cofactor>
</comment>
<keyword evidence="1" id="KW-0547">Nucleotide-binding</keyword>
<keyword evidence="5" id="KW-1185">Reference proteome</keyword>
<evidence type="ECO:0000259" key="3">
    <source>
        <dbReference type="Pfam" id="PF21530"/>
    </source>
</evidence>
<dbReference type="Gene3D" id="3.40.50.300">
    <property type="entry name" value="P-loop containing nucleotide triphosphate hydrolases"/>
    <property type="match status" value="1"/>
</dbReference>
<sequence>MRLLLYRKGATSFDDLKTINNRHYHTYVAAARAAGYMNDDSFYEVSMDEATGFNMPSELRNFFASLICFCEVANPRHLWEHFKKDLSEDSRIQGVQSQDDEALAFHDIAAKIALYTVALKDVSNVNYDTVSRAPNVVDYVYGTQTNWRGKLREARRGTEDSSLLPEGRTVSSTFKLNPADNDLMSTITRQSSLTKHLKETDVIIWDEALMAPKQTFEAVDKLLQDIMQTQTIFGDKIMVLGGDFRQILPVVRRGGRAEVVSASIKNSTLWHHFKQYHLSRNMRVVGSAEEWENYLLIVGDGKVPTNNEEEIEVPEELRCRELLINEIFGPFLNKQSWDLSEAAILTPKNDVSLNTNNQVLNHMAGEKVVCRSTVSIITEGPKDMFNIPTEFLNRMTPSGFPPHELQLRIGCIVMLLRNLDLKEGLCNGTRLIIVRMGDRVLGCTFACCARKGRYALIPRIDNYYKQAIQQAILYTETKTVPNPPMFRYDHK</sequence>
<dbReference type="EMBL" id="KN730296">
    <property type="protein sequence ID" value="KIH61236.1"/>
    <property type="molecule type" value="Genomic_DNA"/>
</dbReference>
<keyword evidence="1" id="KW-0347">Helicase</keyword>
<accession>A0A0C2GVV0</accession>
<evidence type="ECO:0000256" key="1">
    <source>
        <dbReference type="RuleBase" id="RU363044"/>
    </source>
</evidence>
<dbReference type="GO" id="GO:0005524">
    <property type="term" value="F:ATP binding"/>
    <property type="evidence" value="ECO:0007669"/>
    <property type="project" value="UniProtKB-KW"/>
</dbReference>
<gene>
    <name evidence="4" type="ORF">ANCDUO_08499</name>
</gene>
<keyword evidence="1" id="KW-0233">DNA recombination</keyword>
<evidence type="ECO:0000313" key="5">
    <source>
        <dbReference type="Proteomes" id="UP000054047"/>
    </source>
</evidence>
<dbReference type="Proteomes" id="UP000054047">
    <property type="component" value="Unassembled WGS sequence"/>
</dbReference>
<keyword evidence="1" id="KW-0378">Hydrolase</keyword>
<organism evidence="4 5">
    <name type="scientific">Ancylostoma duodenale</name>
    <dbReference type="NCBI Taxonomy" id="51022"/>
    <lineage>
        <taxon>Eukaryota</taxon>
        <taxon>Metazoa</taxon>
        <taxon>Ecdysozoa</taxon>
        <taxon>Nematoda</taxon>
        <taxon>Chromadorea</taxon>
        <taxon>Rhabditida</taxon>
        <taxon>Rhabditina</taxon>
        <taxon>Rhabditomorpha</taxon>
        <taxon>Strongyloidea</taxon>
        <taxon>Ancylostomatidae</taxon>
        <taxon>Ancylostomatinae</taxon>
        <taxon>Ancylostoma</taxon>
    </lineage>
</organism>
<protein>
    <recommendedName>
        <fullName evidence="1">ATP-dependent DNA helicase</fullName>
        <ecNumber evidence="1">5.6.2.3</ecNumber>
    </recommendedName>
</protein>
<dbReference type="GO" id="GO:0043139">
    <property type="term" value="F:5'-3' DNA helicase activity"/>
    <property type="evidence" value="ECO:0007669"/>
    <property type="project" value="UniProtKB-EC"/>
</dbReference>
<evidence type="ECO:0000259" key="2">
    <source>
        <dbReference type="Pfam" id="PF05970"/>
    </source>
</evidence>
<dbReference type="GO" id="GO:0000723">
    <property type="term" value="P:telomere maintenance"/>
    <property type="evidence" value="ECO:0007669"/>
    <property type="project" value="InterPro"/>
</dbReference>
<dbReference type="PANTHER" id="PTHR10492">
    <property type="match status" value="1"/>
</dbReference>
<evidence type="ECO:0000313" key="4">
    <source>
        <dbReference type="EMBL" id="KIH61236.1"/>
    </source>
</evidence>
<dbReference type="EC" id="5.6.2.3" evidence="1"/>
<keyword evidence="1" id="KW-0234">DNA repair</keyword>
<dbReference type="Pfam" id="PF05970">
    <property type="entry name" value="PIF1"/>
    <property type="match status" value="1"/>
</dbReference>
<dbReference type="GO" id="GO:0016887">
    <property type="term" value="F:ATP hydrolysis activity"/>
    <property type="evidence" value="ECO:0007669"/>
    <property type="project" value="RHEA"/>
</dbReference>
<comment type="similarity">
    <text evidence="1">Belongs to the helicase family.</text>
</comment>